<keyword evidence="3 5" id="KW-0808">Transferase</keyword>
<protein>
    <recommendedName>
        <fullName evidence="1">DNA (cytosine-5-)-methyltransferase</fullName>
        <ecNumber evidence="1">2.1.1.37</ecNumber>
    </recommendedName>
</protein>
<evidence type="ECO:0000256" key="2">
    <source>
        <dbReference type="ARBA" id="ARBA00022603"/>
    </source>
</evidence>
<evidence type="ECO:0000256" key="4">
    <source>
        <dbReference type="ARBA" id="ARBA00022691"/>
    </source>
</evidence>
<dbReference type="PANTHER" id="PTHR10629:SF52">
    <property type="entry name" value="DNA (CYTOSINE-5)-METHYLTRANSFERASE 1"/>
    <property type="match status" value="1"/>
</dbReference>
<evidence type="ECO:0000313" key="5">
    <source>
        <dbReference type="EMBL" id="VAW17272.1"/>
    </source>
</evidence>
<dbReference type="EMBL" id="UOEL01000143">
    <property type="protein sequence ID" value="VAW17272.1"/>
    <property type="molecule type" value="Genomic_DNA"/>
</dbReference>
<dbReference type="PROSITE" id="PS51679">
    <property type="entry name" value="SAM_MT_C5"/>
    <property type="match status" value="1"/>
</dbReference>
<evidence type="ECO:0000256" key="1">
    <source>
        <dbReference type="ARBA" id="ARBA00011975"/>
    </source>
</evidence>
<name>A0A3B0TS25_9ZZZZ</name>
<dbReference type="Gene3D" id="3.90.120.10">
    <property type="entry name" value="DNA Methylase, subunit A, domain 2"/>
    <property type="match status" value="1"/>
</dbReference>
<reference evidence="5" key="1">
    <citation type="submission" date="2018-06" db="EMBL/GenBank/DDBJ databases">
        <authorList>
            <person name="Zhirakovskaya E."/>
        </authorList>
    </citation>
    <scope>NUCLEOTIDE SEQUENCE</scope>
</reference>
<dbReference type="AlphaFoldDB" id="A0A3B0TS25"/>
<dbReference type="InterPro" id="IPR001525">
    <property type="entry name" value="C5_MeTfrase"/>
</dbReference>
<dbReference type="PROSITE" id="PS00094">
    <property type="entry name" value="C5_MTASE_1"/>
    <property type="match status" value="1"/>
</dbReference>
<dbReference type="SUPFAM" id="SSF53335">
    <property type="entry name" value="S-adenosyl-L-methionine-dependent methyltransferases"/>
    <property type="match status" value="1"/>
</dbReference>
<sequence length="408" mass="46407">MKNNKIKVIGLFSGCGGLDLGFKQAGYDIIWANDILKDACETYKLNIGNYIINEDITKVDLDSIPSADIIIGGPPCQGFSGIGKRDPNDDRSALVYSYLDVVNKIQPKVFLFENVTGIKSSKASDGSKVIDNLKKAFEDIGYHINIFTLNAADYGVPQKRKRVFIIGNKLGVDITAPNQTHFDNVPNKKQWISSFEAISDLEFPTENGNIKYKHEPICEYQLLMRKNSNETTLQIIPYSSPTDKEIIKHVKPGGNYMDIPDEVSTKRIMYFKSTGGRTTTYGRLDPEKPNYTLNTHFNRPNIGCNIHYNEDRMITIREGLRFQSFPDNFHLISKTKRNYYVQVGNAVPPLLSKAWAKHLMKYLTEKPNAKVVQIEKSLKNQPRNPKLIKEYAMAKVENQDEQKNQWLI</sequence>
<evidence type="ECO:0000256" key="3">
    <source>
        <dbReference type="ARBA" id="ARBA00022679"/>
    </source>
</evidence>
<dbReference type="InterPro" id="IPR029063">
    <property type="entry name" value="SAM-dependent_MTases_sf"/>
</dbReference>
<keyword evidence="2 5" id="KW-0489">Methyltransferase</keyword>
<dbReference type="GO" id="GO:0003677">
    <property type="term" value="F:DNA binding"/>
    <property type="evidence" value="ECO:0007669"/>
    <property type="project" value="TreeGrafter"/>
</dbReference>
<dbReference type="EC" id="2.1.1.37" evidence="1"/>
<keyword evidence="4" id="KW-0949">S-adenosyl-L-methionine</keyword>
<dbReference type="Gene3D" id="3.40.50.150">
    <property type="entry name" value="Vaccinia Virus protein VP39"/>
    <property type="match status" value="1"/>
</dbReference>
<dbReference type="GO" id="GO:0044027">
    <property type="term" value="P:negative regulation of gene expression via chromosomal CpG island methylation"/>
    <property type="evidence" value="ECO:0007669"/>
    <property type="project" value="TreeGrafter"/>
</dbReference>
<dbReference type="GO" id="GO:0005634">
    <property type="term" value="C:nucleus"/>
    <property type="evidence" value="ECO:0007669"/>
    <property type="project" value="TreeGrafter"/>
</dbReference>
<dbReference type="GO" id="GO:0032259">
    <property type="term" value="P:methylation"/>
    <property type="evidence" value="ECO:0007669"/>
    <property type="project" value="UniProtKB-KW"/>
</dbReference>
<dbReference type="InterPro" id="IPR050390">
    <property type="entry name" value="C5-Methyltransferase"/>
</dbReference>
<accession>A0A3B0TS25</accession>
<dbReference type="PANTHER" id="PTHR10629">
    <property type="entry name" value="CYTOSINE-SPECIFIC METHYLTRANSFERASE"/>
    <property type="match status" value="1"/>
</dbReference>
<organism evidence="5">
    <name type="scientific">hydrothermal vent metagenome</name>
    <dbReference type="NCBI Taxonomy" id="652676"/>
    <lineage>
        <taxon>unclassified sequences</taxon>
        <taxon>metagenomes</taxon>
        <taxon>ecological metagenomes</taxon>
    </lineage>
</organism>
<dbReference type="CDD" id="cd00315">
    <property type="entry name" value="Cyt_C5_DNA_methylase"/>
    <property type="match status" value="1"/>
</dbReference>
<dbReference type="Pfam" id="PF00145">
    <property type="entry name" value="DNA_methylase"/>
    <property type="match status" value="1"/>
</dbReference>
<dbReference type="GO" id="GO:0003886">
    <property type="term" value="F:DNA (cytosine-5-)-methyltransferase activity"/>
    <property type="evidence" value="ECO:0007669"/>
    <property type="project" value="UniProtKB-EC"/>
</dbReference>
<dbReference type="NCBIfam" id="TIGR00675">
    <property type="entry name" value="dcm"/>
    <property type="match status" value="1"/>
</dbReference>
<gene>
    <name evidence="5" type="ORF">MNBD_BACTEROID03-2812</name>
</gene>
<proteinExistence type="predicted"/>
<dbReference type="InterPro" id="IPR018117">
    <property type="entry name" value="C5_DNA_meth_AS"/>
</dbReference>
<dbReference type="PRINTS" id="PR00105">
    <property type="entry name" value="C5METTRFRASE"/>
</dbReference>